<dbReference type="PROSITE" id="PS51645">
    <property type="entry name" value="PHR_CRY_ALPHA_BETA"/>
    <property type="match status" value="1"/>
</dbReference>
<dbReference type="InterPro" id="IPR014133">
    <property type="entry name" value="Cry_DASH"/>
</dbReference>
<evidence type="ECO:0000256" key="3">
    <source>
        <dbReference type="ARBA" id="ARBA00022827"/>
    </source>
</evidence>
<dbReference type="InterPro" id="IPR018394">
    <property type="entry name" value="DNA_photolyase_1_CS_C"/>
</dbReference>
<evidence type="ECO:0000313" key="11">
    <source>
        <dbReference type="Proteomes" id="UP000232323"/>
    </source>
</evidence>
<dbReference type="NCBIfam" id="TIGR02765">
    <property type="entry name" value="crypto_DASH"/>
    <property type="match status" value="1"/>
</dbReference>
<feature type="compositionally biased region" description="Gly residues" evidence="8">
    <location>
        <begin position="564"/>
        <end position="586"/>
    </location>
</feature>
<feature type="binding site" evidence="5">
    <location>
        <begin position="475"/>
        <end position="477"/>
    </location>
    <ligand>
        <name>FAD</name>
        <dbReference type="ChEBI" id="CHEBI:57692"/>
    </ligand>
</feature>
<evidence type="ECO:0000256" key="1">
    <source>
        <dbReference type="ARBA" id="ARBA00005862"/>
    </source>
</evidence>
<keyword evidence="3 5" id="KW-0274">FAD</keyword>
<dbReference type="EMBL" id="BEGY01000077">
    <property type="protein sequence ID" value="GAX82243.1"/>
    <property type="molecule type" value="Genomic_DNA"/>
</dbReference>
<dbReference type="InterPro" id="IPR036155">
    <property type="entry name" value="Crypto/Photolyase_N_sf"/>
</dbReference>
<dbReference type="GO" id="GO:0003677">
    <property type="term" value="F:DNA binding"/>
    <property type="evidence" value="ECO:0007669"/>
    <property type="project" value="TreeGrafter"/>
</dbReference>
<dbReference type="Gene3D" id="1.25.40.80">
    <property type="match status" value="1"/>
</dbReference>
<accession>A0A250XGR4</accession>
<dbReference type="Gene3D" id="1.10.579.10">
    <property type="entry name" value="DNA Cyclobutane Dipyrimidine Photolyase, subunit A, domain 3"/>
    <property type="match status" value="1"/>
</dbReference>
<dbReference type="GO" id="GO:0003904">
    <property type="term" value="F:deoxyribodipyrimidine photo-lyase activity"/>
    <property type="evidence" value="ECO:0007669"/>
    <property type="project" value="TreeGrafter"/>
</dbReference>
<evidence type="ECO:0000256" key="6">
    <source>
        <dbReference type="PIRSR" id="PIRSR602081-2"/>
    </source>
</evidence>
<reference evidence="10 11" key="1">
    <citation type="submission" date="2017-08" db="EMBL/GenBank/DDBJ databases">
        <title>Acidophilic green algal genome provides insights into adaptation to an acidic environment.</title>
        <authorList>
            <person name="Hirooka S."/>
            <person name="Hirose Y."/>
            <person name="Kanesaki Y."/>
            <person name="Higuchi S."/>
            <person name="Fujiwara T."/>
            <person name="Onuma R."/>
            <person name="Era A."/>
            <person name="Ohbayashi R."/>
            <person name="Uzuka A."/>
            <person name="Nozaki H."/>
            <person name="Yoshikawa H."/>
            <person name="Miyagishima S.Y."/>
        </authorList>
    </citation>
    <scope>NUCLEOTIDE SEQUENCE [LARGE SCALE GENOMIC DNA]</scope>
    <source>
        <strain evidence="10 11">NIES-2499</strain>
    </source>
</reference>
<evidence type="ECO:0000256" key="8">
    <source>
        <dbReference type="SAM" id="MobiDB-lite"/>
    </source>
</evidence>
<keyword evidence="11" id="KW-1185">Reference proteome</keyword>
<dbReference type="SUPFAM" id="SSF52425">
    <property type="entry name" value="Cryptochrome/photolyase, N-terminal domain"/>
    <property type="match status" value="1"/>
</dbReference>
<feature type="binding site" evidence="5">
    <location>
        <position position="325"/>
    </location>
    <ligand>
        <name>FAD</name>
        <dbReference type="ChEBI" id="CHEBI:57692"/>
    </ligand>
</feature>
<dbReference type="Proteomes" id="UP000232323">
    <property type="component" value="Unassembled WGS sequence"/>
</dbReference>
<comment type="caution">
    <text evidence="10">The sequence shown here is derived from an EMBL/GenBank/DDBJ whole genome shotgun (WGS) entry which is preliminary data.</text>
</comment>
<name>A0A250XGR4_9CHLO</name>
<dbReference type="PANTHER" id="PTHR11455:SF22">
    <property type="entry name" value="CRYPTOCHROME DASH"/>
    <property type="match status" value="1"/>
</dbReference>
<evidence type="ECO:0000256" key="5">
    <source>
        <dbReference type="PIRSR" id="PIRSR602081-1"/>
    </source>
</evidence>
<feature type="compositionally biased region" description="Low complexity" evidence="8">
    <location>
        <begin position="587"/>
        <end position="596"/>
    </location>
</feature>
<dbReference type="SUPFAM" id="SSF48173">
    <property type="entry name" value="Cryptochrome/photolyase FAD-binding domain"/>
    <property type="match status" value="1"/>
</dbReference>
<feature type="domain" description="Photolyase/cryptochrome alpha/beta" evidence="9">
    <location>
        <begin position="52"/>
        <end position="191"/>
    </location>
</feature>
<comment type="cofactor">
    <cofactor evidence="5 7">
        <name>FAD</name>
        <dbReference type="ChEBI" id="CHEBI:57692"/>
    </cofactor>
    <text evidence="5 7">Binds 1 FAD per subunit.</text>
</comment>
<evidence type="ECO:0000259" key="9">
    <source>
        <dbReference type="PROSITE" id="PS51645"/>
    </source>
</evidence>
<keyword evidence="4 7" id="KW-0157">Chromophore</keyword>
<dbReference type="PROSITE" id="PS00394">
    <property type="entry name" value="DNA_PHOTOLYASES_1_1"/>
    <property type="match status" value="1"/>
</dbReference>
<dbReference type="InterPro" id="IPR002081">
    <property type="entry name" value="Cryptochrome/DNA_photolyase_1"/>
</dbReference>
<dbReference type="Pfam" id="PF00875">
    <property type="entry name" value="DNA_photolyase"/>
    <property type="match status" value="1"/>
</dbReference>
<organism evidence="10 11">
    <name type="scientific">Chlamydomonas eustigma</name>
    <dbReference type="NCBI Taxonomy" id="1157962"/>
    <lineage>
        <taxon>Eukaryota</taxon>
        <taxon>Viridiplantae</taxon>
        <taxon>Chlorophyta</taxon>
        <taxon>core chlorophytes</taxon>
        <taxon>Chlorophyceae</taxon>
        <taxon>CS clade</taxon>
        <taxon>Chlamydomonadales</taxon>
        <taxon>Chlamydomonadaceae</taxon>
        <taxon>Chlamydomonas</taxon>
    </lineage>
</organism>
<dbReference type="InterPro" id="IPR036134">
    <property type="entry name" value="Crypto/Photolyase_FAD-like_sf"/>
</dbReference>
<protein>
    <recommendedName>
        <fullName evidence="7">Cryptochrome DASH</fullName>
    </recommendedName>
</protein>
<dbReference type="STRING" id="1157962.A0A250XGR4"/>
<dbReference type="GO" id="GO:0071949">
    <property type="term" value="F:FAD binding"/>
    <property type="evidence" value="ECO:0007669"/>
    <property type="project" value="TreeGrafter"/>
</dbReference>
<evidence type="ECO:0000256" key="4">
    <source>
        <dbReference type="ARBA" id="ARBA00022991"/>
    </source>
</evidence>
<feature type="binding site" evidence="5">
    <location>
        <begin position="378"/>
        <end position="385"/>
    </location>
    <ligand>
        <name>FAD</name>
        <dbReference type="ChEBI" id="CHEBI:57692"/>
    </ligand>
</feature>
<comment type="similarity">
    <text evidence="1 7">Belongs to the DNA photolyase class-1 family.</text>
</comment>
<dbReference type="InterPro" id="IPR005101">
    <property type="entry name" value="Cryptochr/Photolyase_FAD-bd"/>
</dbReference>
<gene>
    <name evidence="10" type="ORF">CEUSTIGMA_g9671.t1</name>
</gene>
<keyword evidence="2 5" id="KW-0285">Flavoprotein</keyword>
<dbReference type="InterPro" id="IPR006050">
    <property type="entry name" value="DNA_photolyase_N"/>
</dbReference>
<proteinExistence type="inferred from homology"/>
<evidence type="ECO:0000313" key="10">
    <source>
        <dbReference type="EMBL" id="GAX82243.1"/>
    </source>
</evidence>
<feature type="site" description="Electron transfer via tryptophanyl radical" evidence="6">
    <location>
        <position position="485"/>
    </location>
</feature>
<dbReference type="AlphaFoldDB" id="A0A250XGR4"/>
<feature type="site" description="Electron transfer via tryptophanyl radical" evidence="6">
    <location>
        <position position="462"/>
    </location>
</feature>
<comment type="cofactor">
    <cofactor evidence="7">
        <name>(6R)-5,10-methylene-5,6,7,8-tetrahydrofolate</name>
        <dbReference type="ChEBI" id="CHEBI:15636"/>
    </cofactor>
    <text evidence="7">Binds 1 5,10-methenyltetrahydrofolate (MTHF) per subunit.</text>
</comment>
<dbReference type="OrthoDB" id="435881at2759"/>
<comment type="function">
    <text evidence="7">May have a photoreceptor function.</text>
</comment>
<dbReference type="InterPro" id="IPR014729">
    <property type="entry name" value="Rossmann-like_a/b/a_fold"/>
</dbReference>
<dbReference type="PRINTS" id="PR00147">
    <property type="entry name" value="DNAPHOTLYASE"/>
</dbReference>
<feature type="region of interest" description="Disordered" evidence="8">
    <location>
        <begin position="555"/>
        <end position="624"/>
    </location>
</feature>
<dbReference type="Pfam" id="PF03441">
    <property type="entry name" value="FAD_binding_7"/>
    <property type="match status" value="1"/>
</dbReference>
<dbReference type="GO" id="GO:0000719">
    <property type="term" value="P:photoreactive repair"/>
    <property type="evidence" value="ECO:0007669"/>
    <property type="project" value="TreeGrafter"/>
</dbReference>
<dbReference type="Gene3D" id="3.40.50.620">
    <property type="entry name" value="HUPs"/>
    <property type="match status" value="1"/>
</dbReference>
<sequence>MQHAVLESARRQVRFRPSIASGVTGCKNPRHCLILLQAMASSVNMTQSAGPRRLVLWFRNDLRLLDNYIVHEAVQKIKAKEFDDVVPLYCFDPRFFKTSKWGHQKTGSFRAKFLLECAENLKASLKAVGSDLLVTVGQPEDIISGVVQGTSACMVLTQQEVTSEELSVDAKVARAIKINKGELRKLWGSTLYHQEDVAGPSGALGAQGIRGMPDVFTPFKEKVERKCLVRKEVPAPKSGELPLPPRGAPMAAPLPGDTQQVVTSENLAVHFATFPEWNMLPWQKGAAPSLPKDDKRAALEFKGGEDVALARLKYYLWDKQLLSTYFETRNGMLGGDYSTKLAPWLAAGCISPRTVYHQIKKYEAQVVANKSTYWVIFELIWRDFFRFFALKHGNSIFFEGGTSGQMLMWNQDSELWQRWKEGKTGLPLVDANMRELAATGFMSNRGRQNVASYLVLDIGVDWRRGADYFEHVLLDYDVCSNWGNWVAMAGLTGGRVNHFNITKQAKDYDIDGDYVRHWLPELRNVPAARIHEPWLMSKEEQAKYGVQIGVDYPNPIHSSKLGKPHGGGGGGGGYRPSSGSGRGGSSQGSYSSNGRSGRPESGRPTTTRGGARQFSKKSEFERFG</sequence>
<evidence type="ECO:0000256" key="2">
    <source>
        <dbReference type="ARBA" id="ARBA00022630"/>
    </source>
</evidence>
<feature type="site" description="Electron transfer via tryptophanyl radical" evidence="6">
    <location>
        <position position="409"/>
    </location>
</feature>
<evidence type="ECO:0000256" key="7">
    <source>
        <dbReference type="RuleBase" id="RU367151"/>
    </source>
</evidence>
<dbReference type="PANTHER" id="PTHR11455">
    <property type="entry name" value="CRYPTOCHROME"/>
    <property type="match status" value="1"/>
</dbReference>